<organism evidence="1 2">
    <name type="scientific">Kolteria novifilia</name>
    <dbReference type="NCBI Taxonomy" id="2527975"/>
    <lineage>
        <taxon>Bacteria</taxon>
        <taxon>Pseudomonadati</taxon>
        <taxon>Planctomycetota</taxon>
        <taxon>Planctomycetia</taxon>
        <taxon>Kolteriales</taxon>
        <taxon>Kolteriaceae</taxon>
        <taxon>Kolteria</taxon>
    </lineage>
</organism>
<protein>
    <submittedName>
        <fullName evidence="1">Uncharacterized protein</fullName>
    </submittedName>
</protein>
<evidence type="ECO:0000313" key="2">
    <source>
        <dbReference type="Proteomes" id="UP000317093"/>
    </source>
</evidence>
<dbReference type="AlphaFoldDB" id="A0A518AY99"/>
<dbReference type="KEGG" id="knv:Pan216_05160"/>
<dbReference type="EMBL" id="CP036279">
    <property type="protein sequence ID" value="QDU59684.1"/>
    <property type="molecule type" value="Genomic_DNA"/>
</dbReference>
<keyword evidence="2" id="KW-1185">Reference proteome</keyword>
<reference evidence="1 2" key="1">
    <citation type="submission" date="2019-02" db="EMBL/GenBank/DDBJ databases">
        <title>Deep-cultivation of Planctomycetes and their phenomic and genomic characterization uncovers novel biology.</title>
        <authorList>
            <person name="Wiegand S."/>
            <person name="Jogler M."/>
            <person name="Boedeker C."/>
            <person name="Pinto D."/>
            <person name="Vollmers J."/>
            <person name="Rivas-Marin E."/>
            <person name="Kohn T."/>
            <person name="Peeters S.H."/>
            <person name="Heuer A."/>
            <person name="Rast P."/>
            <person name="Oberbeckmann S."/>
            <person name="Bunk B."/>
            <person name="Jeske O."/>
            <person name="Meyerdierks A."/>
            <person name="Storesund J.E."/>
            <person name="Kallscheuer N."/>
            <person name="Luecker S."/>
            <person name="Lage O.M."/>
            <person name="Pohl T."/>
            <person name="Merkel B.J."/>
            <person name="Hornburger P."/>
            <person name="Mueller R.-W."/>
            <person name="Bruemmer F."/>
            <person name="Labrenz M."/>
            <person name="Spormann A.M."/>
            <person name="Op den Camp H."/>
            <person name="Overmann J."/>
            <person name="Amann R."/>
            <person name="Jetten M.S.M."/>
            <person name="Mascher T."/>
            <person name="Medema M.H."/>
            <person name="Devos D.P."/>
            <person name="Kaster A.-K."/>
            <person name="Ovreas L."/>
            <person name="Rohde M."/>
            <person name="Galperin M.Y."/>
            <person name="Jogler C."/>
        </authorList>
    </citation>
    <scope>NUCLEOTIDE SEQUENCE [LARGE SCALE GENOMIC DNA]</scope>
    <source>
        <strain evidence="1 2">Pan216</strain>
    </source>
</reference>
<gene>
    <name evidence="1" type="ORF">Pan216_05160</name>
</gene>
<evidence type="ECO:0000313" key="1">
    <source>
        <dbReference type="EMBL" id="QDU59684.1"/>
    </source>
</evidence>
<sequence>MGELHGAFHSAIGASLKTELVRRIVENHGHKVTDDELSSLVEALSSGADSVEIPSEFADQTICIPVTQDDVDRAYIGHEESIDDTVGPGLLRVIEEVVPSIQRSLYVEFPKELEELRVTERAFEQRLYSRWREGIDRLVLLIEIATQAGGMNLAELRSDSDSDSPSPDPSLVEVLVALHCRACRMAREIV</sequence>
<dbReference type="Proteomes" id="UP000317093">
    <property type="component" value="Chromosome"/>
</dbReference>
<accession>A0A518AY99</accession>
<name>A0A518AY99_9BACT</name>
<dbReference type="OrthoDB" id="7531258at2"/>
<proteinExistence type="predicted"/>
<dbReference type="RefSeq" id="WP_145254346.1">
    <property type="nucleotide sequence ID" value="NZ_CP036279.1"/>
</dbReference>